<keyword evidence="1" id="KW-0812">Transmembrane</keyword>
<evidence type="ECO:0008006" key="5">
    <source>
        <dbReference type="Google" id="ProtNLM"/>
    </source>
</evidence>
<feature type="transmembrane region" description="Helical" evidence="1">
    <location>
        <begin position="169"/>
        <end position="193"/>
    </location>
</feature>
<feature type="transmembrane region" description="Helical" evidence="1">
    <location>
        <begin position="27"/>
        <end position="46"/>
    </location>
</feature>
<dbReference type="PANTHER" id="PTHR34967:SF1">
    <property type="entry name" value="OS02G0257200 PROTEIN"/>
    <property type="match status" value="1"/>
</dbReference>
<dbReference type="AlphaFoldDB" id="A0A2K1L269"/>
<evidence type="ECO:0000313" key="2">
    <source>
        <dbReference type="EMBL" id="PNR60125.1"/>
    </source>
</evidence>
<dbReference type="Proteomes" id="UP000006727">
    <property type="component" value="Chromosome 2"/>
</dbReference>
<feature type="transmembrane region" description="Helical" evidence="1">
    <location>
        <begin position="52"/>
        <end position="73"/>
    </location>
</feature>
<keyword evidence="1" id="KW-0472">Membrane</keyword>
<dbReference type="PaxDb" id="3218-PP1S343_57V6.1"/>
<dbReference type="RefSeq" id="XP_024368875.1">
    <property type="nucleotide sequence ID" value="XM_024513107.2"/>
</dbReference>
<sequence length="293" mass="32243">MTKLASVRATRFYGPASMKYECELANAVGYLLGTALVLIGVVFFLPGWNVPVGIWCLLIALVLIICVNVHDLYAQLAGFDFRIPLVTLDPQLALIEIAAPLVQAIGGLLFLVGFIFFLQITLGKLDSIDVAYVTNHAYSLVIAASAFWLLGSIHNAFQVYENTDTRVQFMQKTVSVPLLIANTLFLVASILSYETWTLPPIAKKAAVTAIWLAIVAAGLLLFSGIMNIIRVLEMREVDHTGGLLEPLRGGAQEELEHKRDEDEMLLDREKYAADVEEGSSYKQVVVTAENLDR</sequence>
<evidence type="ECO:0000313" key="3">
    <source>
        <dbReference type="EnsemblPlants" id="Pp3c2_19140V3.1"/>
    </source>
</evidence>
<reference evidence="2 4" key="1">
    <citation type="journal article" date="2008" name="Science">
        <title>The Physcomitrella genome reveals evolutionary insights into the conquest of land by plants.</title>
        <authorList>
            <person name="Rensing S."/>
            <person name="Lang D."/>
            <person name="Zimmer A."/>
            <person name="Terry A."/>
            <person name="Salamov A."/>
            <person name="Shapiro H."/>
            <person name="Nishiyama T."/>
            <person name="Perroud P.-F."/>
            <person name="Lindquist E."/>
            <person name="Kamisugi Y."/>
            <person name="Tanahashi T."/>
            <person name="Sakakibara K."/>
            <person name="Fujita T."/>
            <person name="Oishi K."/>
            <person name="Shin-I T."/>
            <person name="Kuroki Y."/>
            <person name="Toyoda A."/>
            <person name="Suzuki Y."/>
            <person name="Hashimoto A."/>
            <person name="Yamaguchi K."/>
            <person name="Sugano A."/>
            <person name="Kohara Y."/>
            <person name="Fujiyama A."/>
            <person name="Anterola A."/>
            <person name="Aoki S."/>
            <person name="Ashton N."/>
            <person name="Barbazuk W.B."/>
            <person name="Barker E."/>
            <person name="Bennetzen J."/>
            <person name="Bezanilla M."/>
            <person name="Blankenship R."/>
            <person name="Cho S.H."/>
            <person name="Dutcher S."/>
            <person name="Estelle M."/>
            <person name="Fawcett J.A."/>
            <person name="Gundlach H."/>
            <person name="Hanada K."/>
            <person name="Heyl A."/>
            <person name="Hicks K.A."/>
            <person name="Hugh J."/>
            <person name="Lohr M."/>
            <person name="Mayer K."/>
            <person name="Melkozernov A."/>
            <person name="Murata T."/>
            <person name="Nelson D."/>
            <person name="Pils B."/>
            <person name="Prigge M."/>
            <person name="Reiss B."/>
            <person name="Renner T."/>
            <person name="Rombauts S."/>
            <person name="Rushton P."/>
            <person name="Sanderfoot A."/>
            <person name="Schween G."/>
            <person name="Shiu S.-H."/>
            <person name="Stueber K."/>
            <person name="Theodoulou F.L."/>
            <person name="Tu H."/>
            <person name="Van de Peer Y."/>
            <person name="Verrier P.J."/>
            <person name="Waters E."/>
            <person name="Wood A."/>
            <person name="Yang L."/>
            <person name="Cove D."/>
            <person name="Cuming A."/>
            <person name="Hasebe M."/>
            <person name="Lucas S."/>
            <person name="Mishler D.B."/>
            <person name="Reski R."/>
            <person name="Grigoriev I."/>
            <person name="Quatrano R.S."/>
            <person name="Boore J.L."/>
        </authorList>
    </citation>
    <scope>NUCLEOTIDE SEQUENCE [LARGE SCALE GENOMIC DNA]</scope>
    <source>
        <strain evidence="3 4">cv. Gransden 2004</strain>
    </source>
</reference>
<reference evidence="2 4" key="2">
    <citation type="journal article" date="2018" name="Plant J.">
        <title>The Physcomitrella patens chromosome-scale assembly reveals moss genome structure and evolution.</title>
        <authorList>
            <person name="Lang D."/>
            <person name="Ullrich K.K."/>
            <person name="Murat F."/>
            <person name="Fuchs J."/>
            <person name="Jenkins J."/>
            <person name="Haas F.B."/>
            <person name="Piednoel M."/>
            <person name="Gundlach H."/>
            <person name="Van Bel M."/>
            <person name="Meyberg R."/>
            <person name="Vives C."/>
            <person name="Morata J."/>
            <person name="Symeonidi A."/>
            <person name="Hiss M."/>
            <person name="Muchero W."/>
            <person name="Kamisugi Y."/>
            <person name="Saleh O."/>
            <person name="Blanc G."/>
            <person name="Decker E.L."/>
            <person name="van Gessel N."/>
            <person name="Grimwood J."/>
            <person name="Hayes R.D."/>
            <person name="Graham S.W."/>
            <person name="Gunter L.E."/>
            <person name="McDaniel S.F."/>
            <person name="Hoernstein S.N.W."/>
            <person name="Larsson A."/>
            <person name="Li F.W."/>
            <person name="Perroud P.F."/>
            <person name="Phillips J."/>
            <person name="Ranjan P."/>
            <person name="Rokshar D.S."/>
            <person name="Rothfels C.J."/>
            <person name="Schneider L."/>
            <person name="Shu S."/>
            <person name="Stevenson D.W."/>
            <person name="Thummler F."/>
            <person name="Tillich M."/>
            <person name="Villarreal Aguilar J.C."/>
            <person name="Widiez T."/>
            <person name="Wong G.K."/>
            <person name="Wymore A."/>
            <person name="Zhang Y."/>
            <person name="Zimmer A.D."/>
            <person name="Quatrano R.S."/>
            <person name="Mayer K.F.X."/>
            <person name="Goodstein D."/>
            <person name="Casacuberta J.M."/>
            <person name="Vandepoele K."/>
            <person name="Reski R."/>
            <person name="Cuming A.C."/>
            <person name="Tuskan G.A."/>
            <person name="Maumus F."/>
            <person name="Salse J."/>
            <person name="Schmutz J."/>
            <person name="Rensing S.A."/>
        </authorList>
    </citation>
    <scope>NUCLEOTIDE SEQUENCE [LARGE SCALE GENOMIC DNA]</scope>
    <source>
        <strain evidence="3 4">cv. Gransden 2004</strain>
    </source>
</reference>
<dbReference type="OMA" id="YETANGH"/>
<keyword evidence="4" id="KW-1185">Reference proteome</keyword>
<accession>A0A2K1L269</accession>
<dbReference type="Gramene" id="Pp3c2_19140V3.1">
    <property type="protein sequence ID" value="Pp3c2_19140V3.1"/>
    <property type="gene ID" value="Pp3c2_19140"/>
</dbReference>
<evidence type="ECO:0000313" key="4">
    <source>
        <dbReference type="Proteomes" id="UP000006727"/>
    </source>
</evidence>
<gene>
    <name evidence="3" type="primary">LOC112279047</name>
    <name evidence="2" type="ORF">PHYPA_002918</name>
</gene>
<dbReference type="Gramene" id="Pp3c2_19140V3.2">
    <property type="protein sequence ID" value="Pp3c2_19140V3.2"/>
    <property type="gene ID" value="Pp3c2_19140"/>
</dbReference>
<dbReference type="EnsemblPlants" id="Pp3c2_19140V3.2">
    <property type="protein sequence ID" value="Pp3c2_19140V3.2"/>
    <property type="gene ID" value="Pp3c2_19140"/>
</dbReference>
<proteinExistence type="predicted"/>
<dbReference type="EnsemblPlants" id="Pp3c2_19140V3.1">
    <property type="protein sequence ID" value="Pp3c2_19140V3.1"/>
    <property type="gene ID" value="Pp3c2_19140"/>
</dbReference>
<evidence type="ECO:0000256" key="1">
    <source>
        <dbReference type="SAM" id="Phobius"/>
    </source>
</evidence>
<dbReference type="GeneID" id="112279047"/>
<dbReference type="EMBL" id="ABEU02000002">
    <property type="protein sequence ID" value="PNR60125.1"/>
    <property type="molecule type" value="Genomic_DNA"/>
</dbReference>
<organism evidence="2">
    <name type="scientific">Physcomitrium patens</name>
    <name type="common">Spreading-leaved earth moss</name>
    <name type="synonym">Physcomitrella patens</name>
    <dbReference type="NCBI Taxonomy" id="3218"/>
    <lineage>
        <taxon>Eukaryota</taxon>
        <taxon>Viridiplantae</taxon>
        <taxon>Streptophyta</taxon>
        <taxon>Embryophyta</taxon>
        <taxon>Bryophyta</taxon>
        <taxon>Bryophytina</taxon>
        <taxon>Bryopsida</taxon>
        <taxon>Funariidae</taxon>
        <taxon>Funariales</taxon>
        <taxon>Funariaceae</taxon>
        <taxon>Physcomitrium</taxon>
    </lineage>
</organism>
<reference evidence="3" key="3">
    <citation type="submission" date="2020-12" db="UniProtKB">
        <authorList>
            <consortium name="EnsemblPlants"/>
        </authorList>
    </citation>
    <scope>IDENTIFICATION</scope>
</reference>
<feature type="transmembrane region" description="Helical" evidence="1">
    <location>
        <begin position="137"/>
        <end position="157"/>
    </location>
</feature>
<feature type="transmembrane region" description="Helical" evidence="1">
    <location>
        <begin position="94"/>
        <end position="117"/>
    </location>
</feature>
<dbReference type="PANTHER" id="PTHR34967">
    <property type="entry name" value="OS02G0257200 PROTEIN"/>
    <property type="match status" value="1"/>
</dbReference>
<protein>
    <recommendedName>
        <fullName evidence="5">Transmembrane protein</fullName>
    </recommendedName>
</protein>
<dbReference type="OrthoDB" id="1689175at2759"/>
<keyword evidence="1" id="KW-1133">Transmembrane helix</keyword>
<feature type="transmembrane region" description="Helical" evidence="1">
    <location>
        <begin position="205"/>
        <end position="229"/>
    </location>
</feature>
<name>A0A2K1L269_PHYPA</name>